<dbReference type="AlphaFoldDB" id="A0A366Y122"/>
<proteinExistence type="predicted"/>
<dbReference type="GO" id="GO:0006351">
    <property type="term" value="P:DNA-templated transcription"/>
    <property type="evidence" value="ECO:0007669"/>
    <property type="project" value="InterPro"/>
</dbReference>
<evidence type="ECO:0000259" key="2">
    <source>
        <dbReference type="Pfam" id="PF08223"/>
    </source>
</evidence>
<evidence type="ECO:0000259" key="1">
    <source>
        <dbReference type="Pfam" id="PF07848"/>
    </source>
</evidence>
<dbReference type="PANTHER" id="PTHR30319:SF1">
    <property type="entry name" value="TRANSCRIPTIONAL REPRESSOR PAAX"/>
    <property type="match status" value="1"/>
</dbReference>
<dbReference type="PANTHER" id="PTHR30319">
    <property type="entry name" value="PHENYLACETIC ACID REGULATOR-RELATED TRANSCRIPTIONAL REPRESSOR"/>
    <property type="match status" value="1"/>
</dbReference>
<comment type="caution">
    <text evidence="4">The sequence shown here is derived from an EMBL/GenBank/DDBJ whole genome shotgun (WGS) entry which is preliminary data.</text>
</comment>
<dbReference type="Pfam" id="PF20803">
    <property type="entry name" value="PaaX_M"/>
    <property type="match status" value="1"/>
</dbReference>
<feature type="domain" description="Transcriptional repressor PaaX-like central Cas2-like" evidence="3">
    <location>
        <begin position="88"/>
        <end position="168"/>
    </location>
</feature>
<dbReference type="InterPro" id="IPR036388">
    <property type="entry name" value="WH-like_DNA-bd_sf"/>
</dbReference>
<dbReference type="InterPro" id="IPR036390">
    <property type="entry name" value="WH_DNA-bd_sf"/>
</dbReference>
<dbReference type="NCBIfam" id="TIGR02277">
    <property type="entry name" value="PaaX_trns_reg"/>
    <property type="match status" value="1"/>
</dbReference>
<evidence type="ECO:0000259" key="3">
    <source>
        <dbReference type="Pfam" id="PF20803"/>
    </source>
</evidence>
<dbReference type="SUPFAM" id="SSF46785">
    <property type="entry name" value="Winged helix' DNA-binding domain"/>
    <property type="match status" value="1"/>
</dbReference>
<dbReference type="Gene3D" id="3.30.70.2650">
    <property type="match status" value="1"/>
</dbReference>
<organism evidence="4 5">
    <name type="scientific">Bacillus taeanensis</name>
    <dbReference type="NCBI Taxonomy" id="273032"/>
    <lineage>
        <taxon>Bacteria</taxon>
        <taxon>Bacillati</taxon>
        <taxon>Bacillota</taxon>
        <taxon>Bacilli</taxon>
        <taxon>Bacillales</taxon>
        <taxon>Bacillaceae</taxon>
        <taxon>Bacillus</taxon>
    </lineage>
</organism>
<feature type="domain" description="Transcriptional repressor PaaX-like N-terminal" evidence="1">
    <location>
        <begin position="3"/>
        <end position="71"/>
    </location>
</feature>
<dbReference type="Gene3D" id="1.10.10.10">
    <property type="entry name" value="Winged helix-like DNA-binding domain superfamily/Winged helix DNA-binding domain"/>
    <property type="match status" value="1"/>
</dbReference>
<dbReference type="PIRSF" id="PIRSF020623">
    <property type="entry name" value="PaaX"/>
    <property type="match status" value="1"/>
</dbReference>
<dbReference type="InterPro" id="IPR012906">
    <property type="entry name" value="PaaX-like_N"/>
</dbReference>
<reference evidence="4 5" key="1">
    <citation type="submission" date="2018-07" db="EMBL/GenBank/DDBJ databases">
        <title>Lottiidibacillus patelloidae gen. nov., sp. nov., isolated from the intestinal tract of a marine limpet and the reclassification of B. taeanensis BH030017T, B. algicola KMM 3737T and B. hwajinpoensis SW-72T as genus Lottiidibacillus.</title>
        <authorList>
            <person name="Liu R."/>
            <person name="Huang Z."/>
        </authorList>
    </citation>
    <scope>NUCLEOTIDE SEQUENCE [LARGE SCALE GENOMIC DNA]</scope>
    <source>
        <strain evidence="4 5">BH030017</strain>
    </source>
</reference>
<name>A0A366Y122_9BACI</name>
<dbReference type="Gene3D" id="1.20.58.1460">
    <property type="match status" value="1"/>
</dbReference>
<accession>A0A366Y122</accession>
<dbReference type="RefSeq" id="WP_113805402.1">
    <property type="nucleotide sequence ID" value="NZ_QOCW01000006.1"/>
</dbReference>
<dbReference type="Pfam" id="PF08223">
    <property type="entry name" value="PaaX_C"/>
    <property type="match status" value="1"/>
</dbReference>
<feature type="domain" description="Transcriptional repressor PaaX-like C-terminal" evidence="2">
    <location>
        <begin position="173"/>
        <end position="265"/>
    </location>
</feature>
<keyword evidence="5" id="KW-1185">Reference proteome</keyword>
<gene>
    <name evidence="4" type="primary">paaX</name>
    <name evidence="4" type="ORF">DS031_07930</name>
</gene>
<evidence type="ECO:0000313" key="5">
    <source>
        <dbReference type="Proteomes" id="UP000253314"/>
    </source>
</evidence>
<dbReference type="EMBL" id="QOCW01000006">
    <property type="protein sequence ID" value="RBW70113.1"/>
    <property type="molecule type" value="Genomic_DNA"/>
</dbReference>
<dbReference type="Pfam" id="PF07848">
    <property type="entry name" value="PaaX"/>
    <property type="match status" value="1"/>
</dbReference>
<dbReference type="OrthoDB" id="2270427at2"/>
<dbReference type="Proteomes" id="UP000253314">
    <property type="component" value="Unassembled WGS sequence"/>
</dbReference>
<sequence length="294" mass="34974">MKPRSLMFTLYGDYIQFYGGEVWVGSLIKMMKEFGISESSVRGAILRMVQQDLMQVRKIGNRSYYSMTEKGKRRIDDGHQRVYSIRSQKWDGYWRIMTYSIPEEKRALRNQIRKELNWTGFGMISNSTWVSPNSLEKQVMEMIQTYELENNTVLFSSSSIVSHDNEDIIKKGWDLETLSEEYLQFIKQYEQVHEVLKEKAWDETLTDKECFLERTSLVHNYRKFLFKDPGFPVDLLPDDWNGTKARELFWNIHQLISVRAVRYFDSLFEQAPDQDHKLNREKAINPFSEVYMSN</sequence>
<dbReference type="InterPro" id="IPR013225">
    <property type="entry name" value="PaaX_C"/>
</dbReference>
<protein>
    <submittedName>
        <fullName evidence="4">Phenylacetic acid degradation operon negative regulatory protein PaaX</fullName>
    </submittedName>
</protein>
<dbReference type="InterPro" id="IPR048846">
    <property type="entry name" value="PaaX-like_central"/>
</dbReference>
<evidence type="ECO:0000313" key="4">
    <source>
        <dbReference type="EMBL" id="RBW70113.1"/>
    </source>
</evidence>
<dbReference type="InterPro" id="IPR011965">
    <property type="entry name" value="PaaX_trns_reg"/>
</dbReference>